<dbReference type="InterPro" id="IPR029016">
    <property type="entry name" value="GAF-like_dom_sf"/>
</dbReference>
<reference evidence="7 8" key="1">
    <citation type="submission" date="2020-05" db="EMBL/GenBank/DDBJ databases">
        <title>Draft genome sequence of Desulfovibrio sp. strain HN2T.</title>
        <authorList>
            <person name="Ueno A."/>
            <person name="Tamazawa S."/>
            <person name="Tamamura S."/>
            <person name="Murakami T."/>
            <person name="Kiyama T."/>
            <person name="Inomata H."/>
            <person name="Amano Y."/>
            <person name="Miyakawa K."/>
            <person name="Tamaki H."/>
            <person name="Naganuma T."/>
            <person name="Kaneko K."/>
        </authorList>
    </citation>
    <scope>NUCLEOTIDE SEQUENCE [LARGE SCALE GENOMIC DNA]</scope>
    <source>
        <strain evidence="7 8">HN2</strain>
    </source>
</reference>
<sequence>MSLAQRETDVLSTIIESYITTALPVGSRTVANTSRLKLSAASMRNTMADLTDKGYLEQPHTSAGRIPTAKAFRLYVDSLLRMRPVSRDERDSILNHMTLQGLEISQMLQQATALVSSLSHEVALVLAPGGNDVRWRRVDFSLVADRLVLAVLVLDGGIIRNRVVRLDEKVSADDLIHFGNYLNSHYTGLTLSEARSRILNELHRTGAHLEELCARALGLARLAFSGEAEAERQLFVEGTLTMLDKAEFTDSARMRELLALLDERTRLLKLLNNTMRSADVSVSIAPDMPEAEDSFAGLSVISAPYGVETPLGVVSVIGPLRMDYGTIVPVVDCISKSLSTLLKDRFSA</sequence>
<comment type="caution">
    <text evidence="7">The sequence shown here is derived from an EMBL/GenBank/DDBJ whole genome shotgun (WGS) entry which is preliminary data.</text>
</comment>
<dbReference type="SUPFAM" id="SSF55781">
    <property type="entry name" value="GAF domain-like"/>
    <property type="match status" value="1"/>
</dbReference>
<dbReference type="InterPro" id="IPR021153">
    <property type="entry name" value="HrcA_C"/>
</dbReference>
<dbReference type="GO" id="GO:0003677">
    <property type="term" value="F:DNA binding"/>
    <property type="evidence" value="ECO:0007669"/>
    <property type="project" value="InterPro"/>
</dbReference>
<accession>A0A7J0BEG3</accession>
<evidence type="ECO:0000256" key="4">
    <source>
        <dbReference type="ARBA" id="ARBA00023163"/>
    </source>
</evidence>
<comment type="similarity">
    <text evidence="5">Belongs to the HrcA family.</text>
</comment>
<keyword evidence="3 5" id="KW-0346">Stress response</keyword>
<evidence type="ECO:0000259" key="6">
    <source>
        <dbReference type="Pfam" id="PF01628"/>
    </source>
</evidence>
<evidence type="ECO:0000256" key="1">
    <source>
        <dbReference type="ARBA" id="ARBA00022491"/>
    </source>
</evidence>
<gene>
    <name evidence="5 7" type="primary">hrcA</name>
    <name evidence="7" type="ORF">DSM101010T_04650</name>
</gene>
<dbReference type="NCBIfam" id="TIGR00331">
    <property type="entry name" value="hrcA"/>
    <property type="match status" value="1"/>
</dbReference>
<dbReference type="InterPro" id="IPR036388">
    <property type="entry name" value="WH-like_DNA-bd_sf"/>
</dbReference>
<dbReference type="AlphaFoldDB" id="A0A7J0BEG3"/>
<dbReference type="PANTHER" id="PTHR34824:SF1">
    <property type="entry name" value="HEAT-INDUCIBLE TRANSCRIPTION REPRESSOR HRCA"/>
    <property type="match status" value="1"/>
</dbReference>
<name>A0A7J0BEG3_9BACT</name>
<evidence type="ECO:0000313" key="7">
    <source>
        <dbReference type="EMBL" id="GFM32100.1"/>
    </source>
</evidence>
<dbReference type="Proteomes" id="UP000503840">
    <property type="component" value="Unassembled WGS sequence"/>
</dbReference>
<dbReference type="PIRSF" id="PIRSF005485">
    <property type="entry name" value="HrcA"/>
    <property type="match status" value="1"/>
</dbReference>
<organism evidence="7 8">
    <name type="scientific">Desulfovibrio subterraneus</name>
    <dbReference type="NCBI Taxonomy" id="2718620"/>
    <lineage>
        <taxon>Bacteria</taxon>
        <taxon>Pseudomonadati</taxon>
        <taxon>Thermodesulfobacteriota</taxon>
        <taxon>Desulfovibrionia</taxon>
        <taxon>Desulfovibrionales</taxon>
        <taxon>Desulfovibrionaceae</taxon>
        <taxon>Desulfovibrio</taxon>
    </lineage>
</organism>
<dbReference type="InterPro" id="IPR023120">
    <property type="entry name" value="WHTH_transcript_rep_HrcA_IDD"/>
</dbReference>
<keyword evidence="4 5" id="KW-0804">Transcription</keyword>
<comment type="function">
    <text evidence="5">Negative regulator of class I heat shock genes (grpE-dnaK-dnaJ and groELS operons). Prevents heat-shock induction of these operons.</text>
</comment>
<dbReference type="SUPFAM" id="SSF46785">
    <property type="entry name" value="Winged helix' DNA-binding domain"/>
    <property type="match status" value="1"/>
</dbReference>
<evidence type="ECO:0000256" key="2">
    <source>
        <dbReference type="ARBA" id="ARBA00023015"/>
    </source>
</evidence>
<keyword evidence="1 5" id="KW-0678">Repressor</keyword>
<dbReference type="InterPro" id="IPR002571">
    <property type="entry name" value="HrcA"/>
</dbReference>
<dbReference type="Gene3D" id="1.10.10.10">
    <property type="entry name" value="Winged helix-like DNA-binding domain superfamily/Winged helix DNA-binding domain"/>
    <property type="match status" value="1"/>
</dbReference>
<keyword evidence="8" id="KW-1185">Reference proteome</keyword>
<dbReference type="RefSeq" id="WP_174403770.1">
    <property type="nucleotide sequence ID" value="NZ_BLVO01000004.1"/>
</dbReference>
<evidence type="ECO:0000256" key="3">
    <source>
        <dbReference type="ARBA" id="ARBA00023016"/>
    </source>
</evidence>
<dbReference type="EMBL" id="BLVO01000004">
    <property type="protein sequence ID" value="GFM32100.1"/>
    <property type="molecule type" value="Genomic_DNA"/>
</dbReference>
<dbReference type="GO" id="GO:0045892">
    <property type="term" value="P:negative regulation of DNA-templated transcription"/>
    <property type="evidence" value="ECO:0007669"/>
    <property type="project" value="UniProtKB-UniRule"/>
</dbReference>
<proteinExistence type="inferred from homology"/>
<dbReference type="Gene3D" id="3.30.390.60">
    <property type="entry name" value="Heat-inducible transcription repressor hrca homolog, domain 3"/>
    <property type="match status" value="1"/>
</dbReference>
<dbReference type="Pfam" id="PF01628">
    <property type="entry name" value="HrcA"/>
    <property type="match status" value="1"/>
</dbReference>
<dbReference type="HAMAP" id="MF_00081">
    <property type="entry name" value="HrcA"/>
    <property type="match status" value="1"/>
</dbReference>
<protein>
    <recommendedName>
        <fullName evidence="5">Heat-inducible transcription repressor HrcA</fullName>
    </recommendedName>
</protein>
<dbReference type="PANTHER" id="PTHR34824">
    <property type="entry name" value="HEAT-INDUCIBLE TRANSCRIPTION REPRESSOR HRCA"/>
    <property type="match status" value="1"/>
</dbReference>
<evidence type="ECO:0000313" key="8">
    <source>
        <dbReference type="Proteomes" id="UP000503840"/>
    </source>
</evidence>
<dbReference type="Gene3D" id="3.30.450.40">
    <property type="match status" value="1"/>
</dbReference>
<evidence type="ECO:0000256" key="5">
    <source>
        <dbReference type="HAMAP-Rule" id="MF_00081"/>
    </source>
</evidence>
<dbReference type="InterPro" id="IPR036390">
    <property type="entry name" value="WH_DNA-bd_sf"/>
</dbReference>
<feature type="domain" description="Heat-inducible transcription repressor HrcA C-terminal" evidence="6">
    <location>
        <begin position="106"/>
        <end position="328"/>
    </location>
</feature>
<keyword evidence="2 5" id="KW-0805">Transcription regulation</keyword>